<organism evidence="2">
    <name type="scientific">Cacopsylla melanoneura</name>
    <dbReference type="NCBI Taxonomy" id="428564"/>
    <lineage>
        <taxon>Eukaryota</taxon>
        <taxon>Metazoa</taxon>
        <taxon>Ecdysozoa</taxon>
        <taxon>Arthropoda</taxon>
        <taxon>Hexapoda</taxon>
        <taxon>Insecta</taxon>
        <taxon>Pterygota</taxon>
        <taxon>Neoptera</taxon>
        <taxon>Paraneoptera</taxon>
        <taxon>Hemiptera</taxon>
        <taxon>Sternorrhyncha</taxon>
        <taxon>Psylloidea</taxon>
        <taxon>Psyllidae</taxon>
        <taxon>Psyllinae</taxon>
        <taxon>Cacopsylla</taxon>
    </lineage>
</organism>
<name>A0A8D8QHE9_9HEMI</name>
<feature type="region of interest" description="Disordered" evidence="1">
    <location>
        <begin position="93"/>
        <end position="121"/>
    </location>
</feature>
<protein>
    <submittedName>
        <fullName evidence="2">Uncharacterized protein</fullName>
    </submittedName>
</protein>
<sequence>MSTDTRRGFHGFGVYLIPKFEKGKKPDGSKEEKSLNQTQKSIGFLLEVFQCNFEPYSKLKHVCFKQKTCGVFLLRACSFRLIRYENIEFQSTYTPLPFSDNKGRRGDGGKSSVWGMKKQHR</sequence>
<dbReference type="EMBL" id="HBUF01077787">
    <property type="protein sequence ID" value="CAG6631736.1"/>
    <property type="molecule type" value="Transcribed_RNA"/>
</dbReference>
<reference evidence="2" key="1">
    <citation type="submission" date="2021-05" db="EMBL/GenBank/DDBJ databases">
        <authorList>
            <person name="Alioto T."/>
            <person name="Alioto T."/>
            <person name="Gomez Garrido J."/>
        </authorList>
    </citation>
    <scope>NUCLEOTIDE SEQUENCE</scope>
</reference>
<evidence type="ECO:0000256" key="1">
    <source>
        <dbReference type="SAM" id="MobiDB-lite"/>
    </source>
</evidence>
<dbReference type="AlphaFoldDB" id="A0A8D8QHE9"/>
<proteinExistence type="predicted"/>
<accession>A0A8D8QHE9</accession>
<evidence type="ECO:0000313" key="2">
    <source>
        <dbReference type="EMBL" id="CAG6631736.1"/>
    </source>
</evidence>